<accession>A0A9W4GPR9</accession>
<evidence type="ECO:0000313" key="4">
    <source>
        <dbReference type="Proteomes" id="UP001152519"/>
    </source>
</evidence>
<feature type="compositionally biased region" description="Low complexity" evidence="1">
    <location>
        <begin position="220"/>
        <end position="232"/>
    </location>
</feature>
<feature type="region of interest" description="Disordered" evidence="1">
    <location>
        <begin position="1"/>
        <end position="26"/>
    </location>
</feature>
<keyword evidence="4" id="KW-1185">Reference proteome</keyword>
<keyword evidence="2" id="KW-1133">Transmembrane helix</keyword>
<gene>
    <name evidence="3" type="ORF">SCOCK_180167</name>
</gene>
<feature type="region of interest" description="Disordered" evidence="1">
    <location>
        <begin position="86"/>
        <end position="239"/>
    </location>
</feature>
<dbReference type="PANTHER" id="PTHR24637:SF421">
    <property type="entry name" value="CUTICLE COLLAGEN DPY-2"/>
    <property type="match status" value="1"/>
</dbReference>
<reference evidence="3" key="1">
    <citation type="submission" date="2021-05" db="EMBL/GenBank/DDBJ databases">
        <authorList>
            <person name="Arsene-Ploetze F."/>
        </authorList>
    </citation>
    <scope>NUCLEOTIDE SEQUENCE</scope>
    <source>
        <strain evidence="3">DSM 42138</strain>
    </source>
</reference>
<comment type="caution">
    <text evidence="3">The sequence shown here is derived from an EMBL/GenBank/DDBJ whole genome shotgun (WGS) entry which is preliminary data.</text>
</comment>
<feature type="compositionally biased region" description="Pro residues" evidence="1">
    <location>
        <begin position="121"/>
        <end position="133"/>
    </location>
</feature>
<dbReference type="PANTHER" id="PTHR24637">
    <property type="entry name" value="COLLAGEN"/>
    <property type="match status" value="1"/>
</dbReference>
<name>A0A9W4GPR9_9ACTN</name>
<protein>
    <recommendedName>
        <fullName evidence="5">Collagen triple helix repeat-containing protein</fullName>
    </recommendedName>
</protein>
<feature type="compositionally biased region" description="Low complexity" evidence="1">
    <location>
        <begin position="134"/>
        <end position="166"/>
    </location>
</feature>
<dbReference type="InterPro" id="IPR008160">
    <property type="entry name" value="Collagen"/>
</dbReference>
<dbReference type="AlphaFoldDB" id="A0A9W4GPR9"/>
<feature type="compositionally biased region" description="Low complexity" evidence="1">
    <location>
        <begin position="101"/>
        <end position="119"/>
    </location>
</feature>
<dbReference type="Pfam" id="PF01391">
    <property type="entry name" value="Collagen"/>
    <property type="match status" value="2"/>
</dbReference>
<proteinExistence type="predicted"/>
<keyword evidence="2" id="KW-0812">Transmembrane</keyword>
<evidence type="ECO:0008006" key="5">
    <source>
        <dbReference type="Google" id="ProtNLM"/>
    </source>
</evidence>
<organism evidence="3 4">
    <name type="scientific">Actinacidiphila cocklensis</name>
    <dbReference type="NCBI Taxonomy" id="887465"/>
    <lineage>
        <taxon>Bacteria</taxon>
        <taxon>Bacillati</taxon>
        <taxon>Actinomycetota</taxon>
        <taxon>Actinomycetes</taxon>
        <taxon>Kitasatosporales</taxon>
        <taxon>Streptomycetaceae</taxon>
        <taxon>Actinacidiphila</taxon>
    </lineage>
</organism>
<dbReference type="Proteomes" id="UP001152519">
    <property type="component" value="Unassembled WGS sequence"/>
</dbReference>
<evidence type="ECO:0000256" key="1">
    <source>
        <dbReference type="SAM" id="MobiDB-lite"/>
    </source>
</evidence>
<feature type="transmembrane region" description="Helical" evidence="2">
    <location>
        <begin position="43"/>
        <end position="61"/>
    </location>
</feature>
<feature type="compositionally biased region" description="Basic and acidic residues" evidence="1">
    <location>
        <begin position="1"/>
        <end position="16"/>
    </location>
</feature>
<evidence type="ECO:0000313" key="3">
    <source>
        <dbReference type="EMBL" id="CAG6392790.1"/>
    </source>
</evidence>
<evidence type="ECO:0000256" key="2">
    <source>
        <dbReference type="SAM" id="Phobius"/>
    </source>
</evidence>
<dbReference type="EMBL" id="CAJSLV010000046">
    <property type="protein sequence ID" value="CAG6392790.1"/>
    <property type="molecule type" value="Genomic_DNA"/>
</dbReference>
<feature type="compositionally biased region" description="Low complexity" evidence="1">
    <location>
        <begin position="181"/>
        <end position="196"/>
    </location>
</feature>
<sequence>MADRRGDSPARGRAAADPDDDGRQGVTRTELRALNRQYRRGDLLAVALAVAVGAVLAWILISVRALADDLQTSNAARDALAQQVQQLGASPVAGPPGSRGEPGPATTGPAGPEGPAGAPGEPGPAGSPGPSGPPGKAGANGANGASATGSPGPAGSDGAAGQTGAPGPAGPQGDPGPAGPAGPAGETGPQGPAGPACPIGYTLQPAVGDPDSLVCRRDGAPSPTTPATTPPALLDRRRT</sequence>
<keyword evidence="2" id="KW-0472">Membrane</keyword>